<feature type="region of interest" description="Disordered" evidence="2">
    <location>
        <begin position="1"/>
        <end position="23"/>
    </location>
</feature>
<dbReference type="OrthoDB" id="5419113at2"/>
<feature type="domain" description="UspA" evidence="3">
    <location>
        <begin position="30"/>
        <end position="155"/>
    </location>
</feature>
<accession>A0A5J5KYI7</accession>
<sequence>MTNLYSRPARDRQQPSLRVSASEGIDSAERTVVLAHRSEAGPRVLGEAIKAARRERAALRVVHFARDMTAGPSMGEEAIEEIKALSRSIMAEGLEFEIQRASDAVADQVLELARDHGAELIVLAARRRSPVMKLFLGSSAQRILLEADCPVLTVR</sequence>
<dbReference type="CDD" id="cd00293">
    <property type="entry name" value="USP-like"/>
    <property type="match status" value="1"/>
</dbReference>
<dbReference type="PANTHER" id="PTHR46268">
    <property type="entry name" value="STRESS RESPONSE PROTEIN NHAX"/>
    <property type="match status" value="1"/>
</dbReference>
<dbReference type="InterPro" id="IPR006016">
    <property type="entry name" value="UspA"/>
</dbReference>
<evidence type="ECO:0000256" key="1">
    <source>
        <dbReference type="ARBA" id="ARBA00008791"/>
    </source>
</evidence>
<dbReference type="EMBL" id="SZWF01000007">
    <property type="protein sequence ID" value="KAA9394370.1"/>
    <property type="molecule type" value="Genomic_DNA"/>
</dbReference>
<evidence type="ECO:0000256" key="2">
    <source>
        <dbReference type="SAM" id="MobiDB-lite"/>
    </source>
</evidence>
<evidence type="ECO:0000313" key="4">
    <source>
        <dbReference type="EMBL" id="KAA9394370.1"/>
    </source>
</evidence>
<evidence type="ECO:0000259" key="3">
    <source>
        <dbReference type="Pfam" id="PF00582"/>
    </source>
</evidence>
<dbReference type="RefSeq" id="WP_158033741.1">
    <property type="nucleotide sequence ID" value="NZ_ML708616.1"/>
</dbReference>
<dbReference type="PANTHER" id="PTHR46268:SF15">
    <property type="entry name" value="UNIVERSAL STRESS PROTEIN HP_0031"/>
    <property type="match status" value="1"/>
</dbReference>
<protein>
    <submittedName>
        <fullName evidence="4">Universal stress protein</fullName>
    </submittedName>
</protein>
<reference evidence="4 5" key="1">
    <citation type="submission" date="2019-05" db="EMBL/GenBank/DDBJ databases">
        <title>Kocuria coralli sp. nov., a novel actinobacterium isolated from coral reef seawater.</title>
        <authorList>
            <person name="Li J."/>
        </authorList>
    </citation>
    <scope>NUCLEOTIDE SEQUENCE [LARGE SCALE GENOMIC DNA]</scope>
    <source>
        <strain evidence="4 5">SCSIO 13007</strain>
    </source>
</reference>
<name>A0A5J5KYI7_9MICC</name>
<organism evidence="4 5">
    <name type="scientific">Kocuria coralli</name>
    <dbReference type="NCBI Taxonomy" id="1461025"/>
    <lineage>
        <taxon>Bacteria</taxon>
        <taxon>Bacillati</taxon>
        <taxon>Actinomycetota</taxon>
        <taxon>Actinomycetes</taxon>
        <taxon>Micrococcales</taxon>
        <taxon>Micrococcaceae</taxon>
        <taxon>Kocuria</taxon>
    </lineage>
</organism>
<dbReference type="InterPro" id="IPR014729">
    <property type="entry name" value="Rossmann-like_a/b/a_fold"/>
</dbReference>
<comment type="caution">
    <text evidence="4">The sequence shown here is derived from an EMBL/GenBank/DDBJ whole genome shotgun (WGS) entry which is preliminary data.</text>
</comment>
<dbReference type="Pfam" id="PF00582">
    <property type="entry name" value="Usp"/>
    <property type="match status" value="1"/>
</dbReference>
<keyword evidence="5" id="KW-1185">Reference proteome</keyword>
<dbReference type="InterPro" id="IPR006015">
    <property type="entry name" value="Universal_stress_UspA"/>
</dbReference>
<gene>
    <name evidence="4" type="ORF">FCK90_07845</name>
</gene>
<dbReference type="Proteomes" id="UP000325957">
    <property type="component" value="Unassembled WGS sequence"/>
</dbReference>
<dbReference type="Gene3D" id="3.40.50.620">
    <property type="entry name" value="HUPs"/>
    <property type="match status" value="1"/>
</dbReference>
<dbReference type="AlphaFoldDB" id="A0A5J5KYI7"/>
<evidence type="ECO:0000313" key="5">
    <source>
        <dbReference type="Proteomes" id="UP000325957"/>
    </source>
</evidence>
<comment type="similarity">
    <text evidence="1">Belongs to the universal stress protein A family.</text>
</comment>
<dbReference type="PRINTS" id="PR01438">
    <property type="entry name" value="UNVRSLSTRESS"/>
</dbReference>
<proteinExistence type="inferred from homology"/>
<dbReference type="SUPFAM" id="SSF52402">
    <property type="entry name" value="Adenine nucleotide alpha hydrolases-like"/>
    <property type="match status" value="1"/>
</dbReference>